<dbReference type="InterPro" id="IPR018674">
    <property type="entry name" value="DUF2142_membrane"/>
</dbReference>
<gene>
    <name evidence="9" type="ORF">JVW63_09200</name>
</gene>
<evidence type="ECO:0000256" key="8">
    <source>
        <dbReference type="SAM" id="Phobius"/>
    </source>
</evidence>
<evidence type="ECO:0000256" key="3">
    <source>
        <dbReference type="ARBA" id="ARBA00022676"/>
    </source>
</evidence>
<protein>
    <submittedName>
        <fullName evidence="9">DUF2142 domain-containing protein</fullName>
    </submittedName>
</protein>
<sequence length="536" mass="57493">MRWQRDRQRLIGAGALLTVVYLAFLIAWAYATPAFRSPDAPMHYNSVMRVMEGGGWPEPGEADIDPAVLTVAIEGGLVAAGAPDLGWGHFYRLNGGLIVGTGQYLADTDPLPEAQRSIPQFTGEGSVGVDQMTQHPPLYYGIAAGFLTMLGADSWQWDGQLLALSILSALMVMWVVPCTIYTARRLGLNRRLSLLAGASILAVPQLAHIGSAVTNDSLYILMGSLLIAACAKVLTTTPTRRDVIMVGALLGLGLWTKGTFVGFGLVAGLSFLASRGALPWTRKLKYGVSAGLLGVLVGGYWWVRNLVLYGVLQPSGFPNEAADWAGVEPRFSDFLALAWTDLMESFWGKFGWLELPLPSALIIALTLIALIMSACGLAAAREYRIPLLVLVLFVPLTIAVLTIQGWLNYQHTGEVSGMQGRYPFPGIVALAVLVSWGHVWLRRVGGPRLAQASESLFAIGSPLVGLIGLWTMLRAAYSSDSLLGFSWMTWDAWSIATGATLKLSVIVCVLGSAIIMVGGLRLAAMGAKAPAESHRR</sequence>
<proteinExistence type="predicted"/>
<evidence type="ECO:0000256" key="5">
    <source>
        <dbReference type="ARBA" id="ARBA00022692"/>
    </source>
</evidence>
<keyword evidence="2" id="KW-1003">Cell membrane</keyword>
<dbReference type="PANTHER" id="PTHR33908:SF11">
    <property type="entry name" value="MEMBRANE PROTEIN"/>
    <property type="match status" value="1"/>
</dbReference>
<feature type="transmembrane region" description="Helical" evidence="8">
    <location>
        <begin position="422"/>
        <end position="441"/>
    </location>
</feature>
<dbReference type="RefSeq" id="WP_187996968.1">
    <property type="nucleotide sequence ID" value="NZ_JACEXG010000005.1"/>
</dbReference>
<dbReference type="Pfam" id="PF09913">
    <property type="entry name" value="DUF2142"/>
    <property type="match status" value="1"/>
</dbReference>
<name>A0ABS2THW0_9ACTO</name>
<evidence type="ECO:0000313" key="10">
    <source>
        <dbReference type="Proteomes" id="UP000705983"/>
    </source>
</evidence>
<feature type="transmembrane region" description="Helical" evidence="8">
    <location>
        <begin position="453"/>
        <end position="473"/>
    </location>
</feature>
<feature type="transmembrane region" description="Helical" evidence="8">
    <location>
        <begin position="161"/>
        <end position="183"/>
    </location>
</feature>
<keyword evidence="5 8" id="KW-0812">Transmembrane</keyword>
<feature type="transmembrane region" description="Helical" evidence="8">
    <location>
        <begin position="493"/>
        <end position="518"/>
    </location>
</feature>
<dbReference type="Proteomes" id="UP000705983">
    <property type="component" value="Unassembled WGS sequence"/>
</dbReference>
<evidence type="ECO:0000256" key="1">
    <source>
        <dbReference type="ARBA" id="ARBA00004651"/>
    </source>
</evidence>
<keyword evidence="6 8" id="KW-1133">Transmembrane helix</keyword>
<reference evidence="10" key="1">
    <citation type="submission" date="2021-02" db="EMBL/GenBank/DDBJ databases">
        <title>Leucobacter sp. CX169.</title>
        <authorList>
            <person name="Cheng Y."/>
        </authorList>
    </citation>
    <scope>NUCLEOTIDE SEQUENCE [LARGE SCALE GENOMIC DNA]</scope>
    <source>
        <strain evidence="10">JY899</strain>
    </source>
</reference>
<evidence type="ECO:0000256" key="4">
    <source>
        <dbReference type="ARBA" id="ARBA00022679"/>
    </source>
</evidence>
<dbReference type="EMBL" id="JAFFJS010000005">
    <property type="protein sequence ID" value="MBM9433867.1"/>
    <property type="molecule type" value="Genomic_DNA"/>
</dbReference>
<feature type="transmembrane region" description="Helical" evidence="8">
    <location>
        <begin position="218"/>
        <end position="237"/>
    </location>
</feature>
<feature type="transmembrane region" description="Helical" evidence="8">
    <location>
        <begin position="243"/>
        <end position="272"/>
    </location>
</feature>
<evidence type="ECO:0000256" key="6">
    <source>
        <dbReference type="ARBA" id="ARBA00022989"/>
    </source>
</evidence>
<evidence type="ECO:0000313" key="9">
    <source>
        <dbReference type="EMBL" id="MBM9433867.1"/>
    </source>
</evidence>
<keyword evidence="3" id="KW-0328">Glycosyltransferase</keyword>
<accession>A0ABS2THW0</accession>
<dbReference type="InterPro" id="IPR050297">
    <property type="entry name" value="LipidA_mod_glycosyltrf_83"/>
</dbReference>
<evidence type="ECO:0000256" key="7">
    <source>
        <dbReference type="ARBA" id="ARBA00023136"/>
    </source>
</evidence>
<dbReference type="PANTHER" id="PTHR33908">
    <property type="entry name" value="MANNOSYLTRANSFERASE YKCB-RELATED"/>
    <property type="match status" value="1"/>
</dbReference>
<comment type="caution">
    <text evidence="9">The sequence shown here is derived from an EMBL/GenBank/DDBJ whole genome shotgun (WGS) entry which is preliminary data.</text>
</comment>
<comment type="subcellular location">
    <subcellularLocation>
        <location evidence="1">Cell membrane</location>
        <topology evidence="1">Multi-pass membrane protein</topology>
    </subcellularLocation>
</comment>
<evidence type="ECO:0000256" key="2">
    <source>
        <dbReference type="ARBA" id="ARBA00022475"/>
    </source>
</evidence>
<keyword evidence="4" id="KW-0808">Transferase</keyword>
<feature type="transmembrane region" description="Helical" evidence="8">
    <location>
        <begin position="12"/>
        <end position="31"/>
    </location>
</feature>
<feature type="transmembrane region" description="Helical" evidence="8">
    <location>
        <begin position="284"/>
        <end position="303"/>
    </location>
</feature>
<feature type="transmembrane region" description="Helical" evidence="8">
    <location>
        <begin position="360"/>
        <end position="380"/>
    </location>
</feature>
<organism evidence="9 10">
    <name type="scientific">Flaviflexus equikiangi</name>
    <dbReference type="NCBI Taxonomy" id="2758573"/>
    <lineage>
        <taxon>Bacteria</taxon>
        <taxon>Bacillati</taxon>
        <taxon>Actinomycetota</taxon>
        <taxon>Actinomycetes</taxon>
        <taxon>Actinomycetales</taxon>
        <taxon>Actinomycetaceae</taxon>
        <taxon>Flaviflexus</taxon>
    </lineage>
</organism>
<keyword evidence="7 8" id="KW-0472">Membrane</keyword>
<feature type="transmembrane region" description="Helical" evidence="8">
    <location>
        <begin position="387"/>
        <end position="407"/>
    </location>
</feature>
<keyword evidence="10" id="KW-1185">Reference proteome</keyword>